<dbReference type="AlphaFoldDB" id="A0A8S1BS99"/>
<gene>
    <name evidence="1" type="ORF">CLODIP_2_CD01780</name>
</gene>
<name>A0A8S1BS99_9INSE</name>
<evidence type="ECO:0000313" key="1">
    <source>
        <dbReference type="EMBL" id="CAB3361798.1"/>
    </source>
</evidence>
<evidence type="ECO:0000313" key="2">
    <source>
        <dbReference type="Proteomes" id="UP000494165"/>
    </source>
</evidence>
<protein>
    <submittedName>
        <fullName evidence="1">Uncharacterized protein</fullName>
    </submittedName>
</protein>
<reference evidence="1 2" key="1">
    <citation type="submission" date="2020-04" db="EMBL/GenBank/DDBJ databases">
        <authorList>
            <person name="Alioto T."/>
            <person name="Alioto T."/>
            <person name="Gomez Garrido J."/>
        </authorList>
    </citation>
    <scope>NUCLEOTIDE SEQUENCE [LARGE SCALE GENOMIC DNA]</scope>
</reference>
<dbReference type="Proteomes" id="UP000494165">
    <property type="component" value="Unassembled WGS sequence"/>
</dbReference>
<organism evidence="1 2">
    <name type="scientific">Cloeon dipterum</name>
    <dbReference type="NCBI Taxonomy" id="197152"/>
    <lineage>
        <taxon>Eukaryota</taxon>
        <taxon>Metazoa</taxon>
        <taxon>Ecdysozoa</taxon>
        <taxon>Arthropoda</taxon>
        <taxon>Hexapoda</taxon>
        <taxon>Insecta</taxon>
        <taxon>Pterygota</taxon>
        <taxon>Palaeoptera</taxon>
        <taxon>Ephemeroptera</taxon>
        <taxon>Pisciforma</taxon>
        <taxon>Baetidae</taxon>
        <taxon>Cloeon</taxon>
    </lineage>
</organism>
<dbReference type="EMBL" id="CADEPI010000007">
    <property type="protein sequence ID" value="CAB3361798.1"/>
    <property type="molecule type" value="Genomic_DNA"/>
</dbReference>
<sequence>MFPGKLQFAFIAGISAALGSVFGKLSGSPELLEVVPKHFIYANTQNQVLIEYLILIVQVLEFIPAGYCCQYSYKLYCLGNLRDHTVWRSNWFSMVDWNMSRNNWPGPDLKRSKICCED</sequence>
<accession>A0A8S1BS99</accession>
<proteinExistence type="predicted"/>
<keyword evidence="2" id="KW-1185">Reference proteome</keyword>
<comment type="caution">
    <text evidence="1">The sequence shown here is derived from an EMBL/GenBank/DDBJ whole genome shotgun (WGS) entry which is preliminary data.</text>
</comment>